<evidence type="ECO:0000256" key="1">
    <source>
        <dbReference type="SAM" id="MobiDB-lite"/>
    </source>
</evidence>
<evidence type="ECO:0000313" key="2">
    <source>
        <dbReference type="Proteomes" id="UP000095285"/>
    </source>
</evidence>
<reference evidence="2" key="1">
    <citation type="submission" date="2012-04" db="EMBL/GenBank/DDBJ databases">
        <title>The Genome Sequence of Loa loa.</title>
        <authorList>
            <consortium name="The Broad Institute Genome Sequencing Platform"/>
            <consortium name="Broad Institute Genome Sequencing Center for Infectious Disease"/>
            <person name="Nutman T.B."/>
            <person name="Fink D.L."/>
            <person name="Russ C."/>
            <person name="Young S."/>
            <person name="Zeng Q."/>
            <person name="Gargeya S."/>
            <person name="Alvarado L."/>
            <person name="Berlin A."/>
            <person name="Chapman S.B."/>
            <person name="Chen Z."/>
            <person name="Freedman E."/>
            <person name="Gellesch M."/>
            <person name="Goldberg J."/>
            <person name="Griggs A."/>
            <person name="Gujja S."/>
            <person name="Heilman E.R."/>
            <person name="Heiman D."/>
            <person name="Howarth C."/>
            <person name="Mehta T."/>
            <person name="Neiman D."/>
            <person name="Pearson M."/>
            <person name="Roberts A."/>
            <person name="Saif S."/>
            <person name="Shea T."/>
            <person name="Shenoy N."/>
            <person name="Sisk P."/>
            <person name="Stolte C."/>
            <person name="Sykes S."/>
            <person name="White J."/>
            <person name="Yandava C."/>
            <person name="Haas B."/>
            <person name="Henn M.R."/>
            <person name="Nusbaum C."/>
            <person name="Birren B."/>
        </authorList>
    </citation>
    <scope>NUCLEOTIDE SEQUENCE [LARGE SCALE GENOMIC DNA]</scope>
</reference>
<organism evidence="2 3">
    <name type="scientific">Loa loa</name>
    <name type="common">Eye worm</name>
    <name type="synonym">Filaria loa</name>
    <dbReference type="NCBI Taxonomy" id="7209"/>
    <lineage>
        <taxon>Eukaryota</taxon>
        <taxon>Metazoa</taxon>
        <taxon>Ecdysozoa</taxon>
        <taxon>Nematoda</taxon>
        <taxon>Chromadorea</taxon>
        <taxon>Rhabditida</taxon>
        <taxon>Spirurina</taxon>
        <taxon>Spiruromorpha</taxon>
        <taxon>Filarioidea</taxon>
        <taxon>Onchocercidae</taxon>
        <taxon>Loa</taxon>
    </lineage>
</organism>
<sequence>MGTINTFNFHPDAIDKVATKAKEAASSAAEMIKRKISSATDNLKDKTTNILDQVDSDNLPSEALLKKSPEIEDEVERKKR</sequence>
<name>A0A1I7W1U7_LOALO</name>
<accession>A0A1I7W1U7</accession>
<dbReference type="Proteomes" id="UP000095285">
    <property type="component" value="Unassembled WGS sequence"/>
</dbReference>
<dbReference type="WBParaSite" id="EN70_8715">
    <property type="protein sequence ID" value="EN70_8715"/>
    <property type="gene ID" value="EN70_8715"/>
</dbReference>
<protein>
    <submittedName>
        <fullName evidence="3">Sec-independent protein translocase protein TatB</fullName>
    </submittedName>
</protein>
<feature type="region of interest" description="Disordered" evidence="1">
    <location>
        <begin position="51"/>
        <end position="80"/>
    </location>
</feature>
<proteinExistence type="predicted"/>
<reference evidence="3" key="2">
    <citation type="submission" date="2016-11" db="UniProtKB">
        <authorList>
            <consortium name="WormBaseParasite"/>
        </authorList>
    </citation>
    <scope>IDENTIFICATION</scope>
</reference>
<evidence type="ECO:0000313" key="3">
    <source>
        <dbReference type="WBParaSite" id="EN70_8715"/>
    </source>
</evidence>
<dbReference type="AlphaFoldDB" id="A0A1I7W1U7"/>
<keyword evidence="2" id="KW-1185">Reference proteome</keyword>
<feature type="compositionally biased region" description="Basic and acidic residues" evidence="1">
    <location>
        <begin position="64"/>
        <end position="80"/>
    </location>
</feature>